<dbReference type="PROSITE" id="PS50112">
    <property type="entry name" value="PAS"/>
    <property type="match status" value="1"/>
</dbReference>
<dbReference type="InterPro" id="IPR050482">
    <property type="entry name" value="Sensor_HK_TwoCompSys"/>
</dbReference>
<dbReference type="InterPro" id="IPR036890">
    <property type="entry name" value="HATPase_C_sf"/>
</dbReference>
<dbReference type="SUPFAM" id="SSF55785">
    <property type="entry name" value="PYP-like sensor domain (PAS domain)"/>
    <property type="match status" value="1"/>
</dbReference>
<evidence type="ECO:0000256" key="5">
    <source>
        <dbReference type="ARBA" id="ARBA00022741"/>
    </source>
</evidence>
<evidence type="ECO:0000259" key="11">
    <source>
        <dbReference type="PROSITE" id="PS50112"/>
    </source>
</evidence>
<keyword evidence="6" id="KW-0418">Kinase</keyword>
<dbReference type="InterPro" id="IPR035965">
    <property type="entry name" value="PAS-like_dom_sf"/>
</dbReference>
<evidence type="ECO:0000259" key="12">
    <source>
        <dbReference type="PROSITE" id="PS50113"/>
    </source>
</evidence>
<dbReference type="PANTHER" id="PTHR24421">
    <property type="entry name" value="NITRATE/NITRITE SENSOR PROTEIN NARX-RELATED"/>
    <property type="match status" value="1"/>
</dbReference>
<dbReference type="InterPro" id="IPR000700">
    <property type="entry name" value="PAS-assoc_C"/>
</dbReference>
<dbReference type="PANTHER" id="PTHR24421:SF10">
    <property type="entry name" value="NITRATE_NITRITE SENSOR PROTEIN NARQ"/>
    <property type="match status" value="1"/>
</dbReference>
<keyword evidence="5" id="KW-0547">Nucleotide-binding</keyword>
<dbReference type="PROSITE" id="PS50109">
    <property type="entry name" value="HIS_KIN"/>
    <property type="match status" value="1"/>
</dbReference>
<protein>
    <recommendedName>
        <fullName evidence="2">histidine kinase</fullName>
        <ecNumber evidence="2">2.7.13.3</ecNumber>
    </recommendedName>
</protein>
<evidence type="ECO:0000256" key="9">
    <source>
        <dbReference type="SAM" id="Phobius"/>
    </source>
</evidence>
<dbReference type="EC" id="2.7.13.3" evidence="2"/>
<dbReference type="CDD" id="cd16917">
    <property type="entry name" value="HATPase_UhpB-NarQ-NarX-like"/>
    <property type="match status" value="1"/>
</dbReference>
<dbReference type="EMBL" id="BAAAZE010000005">
    <property type="protein sequence ID" value="GAA4016179.1"/>
    <property type="molecule type" value="Genomic_DNA"/>
</dbReference>
<comment type="catalytic activity">
    <reaction evidence="1">
        <text>ATP + protein L-histidine = ADP + protein N-phospho-L-histidine.</text>
        <dbReference type="EC" id="2.7.13.3"/>
    </reaction>
</comment>
<evidence type="ECO:0000259" key="10">
    <source>
        <dbReference type="PROSITE" id="PS50109"/>
    </source>
</evidence>
<evidence type="ECO:0000256" key="7">
    <source>
        <dbReference type="ARBA" id="ARBA00022840"/>
    </source>
</evidence>
<proteinExistence type="predicted"/>
<keyword evidence="7" id="KW-0067">ATP-binding</keyword>
<dbReference type="SUPFAM" id="SSF55874">
    <property type="entry name" value="ATPase domain of HSP90 chaperone/DNA topoisomerase II/histidine kinase"/>
    <property type="match status" value="1"/>
</dbReference>
<keyword evidence="8" id="KW-0902">Two-component regulatory system</keyword>
<evidence type="ECO:0000313" key="13">
    <source>
        <dbReference type="EMBL" id="GAA4016179.1"/>
    </source>
</evidence>
<feature type="transmembrane region" description="Helical" evidence="9">
    <location>
        <begin position="37"/>
        <end position="61"/>
    </location>
</feature>
<dbReference type="Pfam" id="PF07730">
    <property type="entry name" value="HisKA_3"/>
    <property type="match status" value="1"/>
</dbReference>
<keyword evidence="9" id="KW-0812">Transmembrane</keyword>
<dbReference type="NCBIfam" id="TIGR00229">
    <property type="entry name" value="sensory_box"/>
    <property type="match status" value="1"/>
</dbReference>
<dbReference type="Pfam" id="PF02518">
    <property type="entry name" value="HATPase_c"/>
    <property type="match status" value="1"/>
</dbReference>
<dbReference type="InterPro" id="IPR005467">
    <property type="entry name" value="His_kinase_dom"/>
</dbReference>
<feature type="domain" description="PAC" evidence="12">
    <location>
        <begin position="388"/>
        <end position="439"/>
    </location>
</feature>
<dbReference type="PROSITE" id="PS50113">
    <property type="entry name" value="PAC"/>
    <property type="match status" value="1"/>
</dbReference>
<dbReference type="Gene3D" id="3.30.450.20">
    <property type="entry name" value="PAS domain"/>
    <property type="match status" value="1"/>
</dbReference>
<dbReference type="CDD" id="cd00130">
    <property type="entry name" value="PAS"/>
    <property type="match status" value="1"/>
</dbReference>
<feature type="transmembrane region" description="Helical" evidence="9">
    <location>
        <begin position="170"/>
        <end position="190"/>
    </location>
</feature>
<feature type="domain" description="PAS" evidence="11">
    <location>
        <begin position="314"/>
        <end position="393"/>
    </location>
</feature>
<feature type="transmembrane region" description="Helical" evidence="9">
    <location>
        <begin position="272"/>
        <end position="291"/>
    </location>
</feature>
<feature type="transmembrane region" description="Helical" evidence="9">
    <location>
        <begin position="242"/>
        <end position="260"/>
    </location>
</feature>
<dbReference type="InterPro" id="IPR011712">
    <property type="entry name" value="Sig_transdc_His_kin_sub3_dim/P"/>
</dbReference>
<accession>A0ABP7STB2</accession>
<dbReference type="Proteomes" id="UP001501353">
    <property type="component" value="Unassembled WGS sequence"/>
</dbReference>
<keyword evidence="14" id="KW-1185">Reference proteome</keyword>
<keyword evidence="9" id="KW-1133">Transmembrane helix</keyword>
<reference evidence="14" key="1">
    <citation type="journal article" date="2019" name="Int. J. Syst. Evol. Microbiol.">
        <title>The Global Catalogue of Microorganisms (GCM) 10K type strain sequencing project: providing services to taxonomists for standard genome sequencing and annotation.</title>
        <authorList>
            <consortium name="The Broad Institute Genomics Platform"/>
            <consortium name="The Broad Institute Genome Sequencing Center for Infectious Disease"/>
            <person name="Wu L."/>
            <person name="Ma J."/>
        </authorList>
    </citation>
    <scope>NUCLEOTIDE SEQUENCE [LARGE SCALE GENOMIC DNA]</scope>
    <source>
        <strain evidence="14">JCM 16673</strain>
    </source>
</reference>
<feature type="transmembrane region" description="Helical" evidence="9">
    <location>
        <begin position="98"/>
        <end position="119"/>
    </location>
</feature>
<dbReference type="SMART" id="SM00387">
    <property type="entry name" value="HATPase_c"/>
    <property type="match status" value="1"/>
</dbReference>
<evidence type="ECO:0000256" key="2">
    <source>
        <dbReference type="ARBA" id="ARBA00012438"/>
    </source>
</evidence>
<feature type="transmembrane region" description="Helical" evidence="9">
    <location>
        <begin position="202"/>
        <end position="221"/>
    </location>
</feature>
<feature type="transmembrane region" description="Helical" evidence="9">
    <location>
        <begin position="67"/>
        <end position="86"/>
    </location>
</feature>
<keyword evidence="9" id="KW-0472">Membrane</keyword>
<dbReference type="Gene3D" id="1.20.5.1930">
    <property type="match status" value="1"/>
</dbReference>
<sequence>MTLQTNSLSGLEQLLNQELTQLQSGSQSALALRCRRIALGIGLAVMLVGAGALASIVVPTLRLMNSIVALGMLLGGLSLTLQCLPLKRSWLRGLLAQIPATLMALLGVALIAQGLSLFGEAINAVLGQLSFAITGSDTSMTHPVVAFSTALGGCALMLQEFRTRNRHAPAEFLALSLISLNLVPLAGLAYQVGAMAKLGNPLAVPFLPAVVSLAIGAGVLLSQPSRSMMAIITDNVPGGQMLRRSLPLTLLVLVILHWLVNRGALLGFYEPTMVAPTLTLLSCGVILMIFWRTAATVNNEYRARLQSARELAEASSLLIAVSDNTDDPIFVKDRAGKMIFANPATLRWIGKSREETLAHSSRELIPDTAEADQIDIEDQRIMQTGVSETIEQTLHLPGGVRTYTSTKTPWFDSLGQLRGLVGISTDITTRKEMEQQLKQREAELEATVSLRTTALRKLADHLETVREEEKRTIARELHDDMGASLTSLNMHLDSIYKVLPNETAWTDKASRVKTLVAALVATTRRIQIGLRPIMLDLFGLKAGIIEQMDEFEQRTGITCKTSLPDEEVQLPHKLEITLYRMLQEALNNVAKHARASRVEVILDVDEDQAALVVRDDGIGIPPERLDNQTTYGIRGLSERASFLGGSASVFTNPAGGTTVKIELPTRL</sequence>
<feature type="transmembrane region" description="Helical" evidence="9">
    <location>
        <begin position="139"/>
        <end position="158"/>
    </location>
</feature>
<evidence type="ECO:0000256" key="3">
    <source>
        <dbReference type="ARBA" id="ARBA00022553"/>
    </source>
</evidence>
<dbReference type="InterPro" id="IPR000014">
    <property type="entry name" value="PAS"/>
</dbReference>
<name>A0ABP7STB2_9BURK</name>
<dbReference type="InterPro" id="IPR003594">
    <property type="entry name" value="HATPase_dom"/>
</dbReference>
<evidence type="ECO:0000256" key="1">
    <source>
        <dbReference type="ARBA" id="ARBA00000085"/>
    </source>
</evidence>
<keyword evidence="3" id="KW-0597">Phosphoprotein</keyword>
<dbReference type="Gene3D" id="3.30.565.10">
    <property type="entry name" value="Histidine kinase-like ATPase, C-terminal domain"/>
    <property type="match status" value="1"/>
</dbReference>
<evidence type="ECO:0000256" key="4">
    <source>
        <dbReference type="ARBA" id="ARBA00022679"/>
    </source>
</evidence>
<feature type="domain" description="Histidine kinase" evidence="10">
    <location>
        <begin position="472"/>
        <end position="667"/>
    </location>
</feature>
<evidence type="ECO:0000256" key="8">
    <source>
        <dbReference type="ARBA" id="ARBA00023012"/>
    </source>
</evidence>
<dbReference type="SMART" id="SM00091">
    <property type="entry name" value="PAS"/>
    <property type="match status" value="1"/>
</dbReference>
<evidence type="ECO:0000313" key="14">
    <source>
        <dbReference type="Proteomes" id="UP001501353"/>
    </source>
</evidence>
<evidence type="ECO:0000256" key="6">
    <source>
        <dbReference type="ARBA" id="ARBA00022777"/>
    </source>
</evidence>
<keyword evidence="4" id="KW-0808">Transferase</keyword>
<dbReference type="InterPro" id="IPR013656">
    <property type="entry name" value="PAS_4"/>
</dbReference>
<dbReference type="Pfam" id="PF08448">
    <property type="entry name" value="PAS_4"/>
    <property type="match status" value="1"/>
</dbReference>
<comment type="caution">
    <text evidence="13">The sequence shown here is derived from an EMBL/GenBank/DDBJ whole genome shotgun (WGS) entry which is preliminary data.</text>
</comment>
<organism evidence="13 14">
    <name type="scientific">Actimicrobium antarcticum</name>
    <dbReference type="NCBI Taxonomy" id="1051899"/>
    <lineage>
        <taxon>Bacteria</taxon>
        <taxon>Pseudomonadati</taxon>
        <taxon>Pseudomonadota</taxon>
        <taxon>Betaproteobacteria</taxon>
        <taxon>Burkholderiales</taxon>
        <taxon>Oxalobacteraceae</taxon>
        <taxon>Actimicrobium</taxon>
    </lineage>
</organism>
<dbReference type="RefSeq" id="WP_344762056.1">
    <property type="nucleotide sequence ID" value="NZ_BAAAZE010000005.1"/>
</dbReference>
<gene>
    <name evidence="13" type="ORF">GCM10022212_09110</name>
</gene>